<evidence type="ECO:0000313" key="4">
    <source>
        <dbReference type="Proteomes" id="UP001317742"/>
    </source>
</evidence>
<feature type="compositionally biased region" description="Polar residues" evidence="1">
    <location>
        <begin position="109"/>
        <end position="120"/>
    </location>
</feature>
<sequence length="120" mass="12844">MRNKTQLIIIMALIACLAGGSAFAGGIKDRIKARRPAVMALLGDGTVGENNQGFLEFKGAKKQTDVVAAENKDRSTVYQAIAKKAGTTPQLVGQRRAAKIAQSARPGTWLQNPSGSWYKK</sequence>
<keyword evidence="4" id="KW-1185">Reference proteome</keyword>
<proteinExistence type="predicted"/>
<keyword evidence="2" id="KW-0732">Signal</keyword>
<evidence type="ECO:0000256" key="2">
    <source>
        <dbReference type="SAM" id="SignalP"/>
    </source>
</evidence>
<feature type="chain" id="PRO_5045396313" description="DUF1318 domain-containing protein" evidence="2">
    <location>
        <begin position="25"/>
        <end position="120"/>
    </location>
</feature>
<gene>
    <name evidence="3" type="ORF">SYK_28760</name>
</gene>
<dbReference type="EMBL" id="AP026709">
    <property type="protein sequence ID" value="BDQ38516.1"/>
    <property type="molecule type" value="Genomic_DNA"/>
</dbReference>
<dbReference type="InterPro" id="IPR008309">
    <property type="entry name" value="YdbL"/>
</dbReference>
<evidence type="ECO:0000313" key="3">
    <source>
        <dbReference type="EMBL" id="BDQ38516.1"/>
    </source>
</evidence>
<evidence type="ECO:0008006" key="5">
    <source>
        <dbReference type="Google" id="ProtNLM"/>
    </source>
</evidence>
<name>A0ABM8B436_9BACT</name>
<evidence type="ECO:0000256" key="1">
    <source>
        <dbReference type="SAM" id="MobiDB-lite"/>
    </source>
</evidence>
<dbReference type="RefSeq" id="WP_281761013.1">
    <property type="nucleotide sequence ID" value="NZ_AP026709.1"/>
</dbReference>
<dbReference type="Proteomes" id="UP001317742">
    <property type="component" value="Chromosome"/>
</dbReference>
<reference evidence="3 4" key="1">
    <citation type="submission" date="2022-08" db="EMBL/GenBank/DDBJ databases">
        <title>Genome Sequence of the sulphate-reducing bacterium, Pseudodesulfovibrio sp. SYK.</title>
        <authorList>
            <person name="Kondo R."/>
            <person name="Kataoka T."/>
        </authorList>
    </citation>
    <scope>NUCLEOTIDE SEQUENCE [LARGE SCALE GENOMIC DNA]</scope>
    <source>
        <strain evidence="3 4">SYK</strain>
    </source>
</reference>
<organism evidence="3 4">
    <name type="scientific">Pseudodesulfovibrio nedwellii</name>
    <dbReference type="NCBI Taxonomy" id="2973072"/>
    <lineage>
        <taxon>Bacteria</taxon>
        <taxon>Pseudomonadati</taxon>
        <taxon>Thermodesulfobacteriota</taxon>
        <taxon>Desulfovibrionia</taxon>
        <taxon>Desulfovibrionales</taxon>
        <taxon>Desulfovibrionaceae</taxon>
    </lineage>
</organism>
<feature type="region of interest" description="Disordered" evidence="1">
    <location>
        <begin position="96"/>
        <end position="120"/>
    </location>
</feature>
<protein>
    <recommendedName>
        <fullName evidence="5">DUF1318 domain-containing protein</fullName>
    </recommendedName>
</protein>
<accession>A0ABM8B436</accession>
<dbReference type="Pfam" id="PF07027">
    <property type="entry name" value="DUF1318"/>
    <property type="match status" value="1"/>
</dbReference>
<dbReference type="PROSITE" id="PS51257">
    <property type="entry name" value="PROKAR_LIPOPROTEIN"/>
    <property type="match status" value="1"/>
</dbReference>
<feature type="signal peptide" evidence="2">
    <location>
        <begin position="1"/>
        <end position="24"/>
    </location>
</feature>